<dbReference type="EMBL" id="VSIY01000013">
    <property type="protein sequence ID" value="TYB80538.1"/>
    <property type="molecule type" value="Genomic_DNA"/>
</dbReference>
<feature type="transmembrane region" description="Helical" evidence="1">
    <location>
        <begin position="109"/>
        <end position="131"/>
    </location>
</feature>
<organism evidence="2 3">
    <name type="scientific">Maritimibacter fusiformis</name>
    <dbReference type="NCBI Taxonomy" id="2603819"/>
    <lineage>
        <taxon>Bacteria</taxon>
        <taxon>Pseudomonadati</taxon>
        <taxon>Pseudomonadota</taxon>
        <taxon>Alphaproteobacteria</taxon>
        <taxon>Rhodobacterales</taxon>
        <taxon>Roseobacteraceae</taxon>
        <taxon>Maritimibacter</taxon>
    </lineage>
</organism>
<keyword evidence="1" id="KW-0812">Transmembrane</keyword>
<feature type="transmembrane region" description="Helical" evidence="1">
    <location>
        <begin position="12"/>
        <end position="29"/>
    </location>
</feature>
<keyword evidence="1" id="KW-1133">Transmembrane helix</keyword>
<reference evidence="2 3" key="1">
    <citation type="submission" date="2019-08" db="EMBL/GenBank/DDBJ databases">
        <title>Identification of a novel species of the genus Boseongicola.</title>
        <authorList>
            <person name="Zhang X.-Q."/>
        </authorList>
    </citation>
    <scope>NUCLEOTIDE SEQUENCE [LARGE SCALE GENOMIC DNA]</scope>
    <source>
        <strain evidence="2 3">HY14</strain>
    </source>
</reference>
<accession>A0A5D0RIN2</accession>
<gene>
    <name evidence="2" type="ORF">FVF75_12925</name>
</gene>
<feature type="transmembrane region" description="Helical" evidence="1">
    <location>
        <begin position="81"/>
        <end position="97"/>
    </location>
</feature>
<evidence type="ECO:0000256" key="1">
    <source>
        <dbReference type="SAM" id="Phobius"/>
    </source>
</evidence>
<protein>
    <submittedName>
        <fullName evidence="2">Rod shape-determining protein MreD</fullName>
    </submittedName>
</protein>
<evidence type="ECO:0000313" key="3">
    <source>
        <dbReference type="Proteomes" id="UP000322080"/>
    </source>
</evidence>
<proteinExistence type="predicted"/>
<dbReference type="Proteomes" id="UP000322080">
    <property type="component" value="Unassembled WGS sequence"/>
</dbReference>
<evidence type="ECO:0000313" key="2">
    <source>
        <dbReference type="EMBL" id="TYB80538.1"/>
    </source>
</evidence>
<keyword evidence="3" id="KW-1185">Reference proteome</keyword>
<dbReference type="AlphaFoldDB" id="A0A5D0RIN2"/>
<comment type="caution">
    <text evidence="2">The sequence shown here is derived from an EMBL/GenBank/DDBJ whole genome shotgun (WGS) entry which is preliminary data.</text>
</comment>
<dbReference type="RefSeq" id="WP_148378647.1">
    <property type="nucleotide sequence ID" value="NZ_VSIY01000013.1"/>
</dbReference>
<sequence length="179" mass="19367">MIDPLTLRRIGYVVLFLVLSGVVVFIRLLPLGGMGGGLMPPDLIVCLGFAWVLRRPDFVPVLLFAAALLLTDLMFLRPPGVWTALAVVGLEFLRARAGLLRDQSFLVEWATVAAVLAAMMLAERVLLSVFLVGQAGFGLSVMAFLANALAYPLVVAVSVWVLRVRRLQPGEIVAEARLA</sequence>
<feature type="transmembrane region" description="Helical" evidence="1">
    <location>
        <begin position="137"/>
        <end position="162"/>
    </location>
</feature>
<name>A0A5D0RIN2_9RHOB</name>
<keyword evidence="1" id="KW-0472">Membrane</keyword>